<reference evidence="1" key="1">
    <citation type="submission" date="2011-04" db="EMBL/GenBank/DDBJ databases">
        <title>Evolution of plant cell wall degrading machinery underlies the functional diversity of forest fungi.</title>
        <authorList>
            <consortium name="US DOE Joint Genome Institute (JGI-PGF)"/>
            <person name="Eastwood D.C."/>
            <person name="Floudas D."/>
            <person name="Binder M."/>
            <person name="Majcherczyk A."/>
            <person name="Schneider P."/>
            <person name="Aerts A."/>
            <person name="Asiegbu F.O."/>
            <person name="Baker S.E."/>
            <person name="Barry K."/>
            <person name="Bendiksby M."/>
            <person name="Blumentritt M."/>
            <person name="Coutinho P.M."/>
            <person name="Cullen D."/>
            <person name="Cullen D."/>
            <person name="Gathman A."/>
            <person name="Goodell B."/>
            <person name="Henrissat B."/>
            <person name="Ihrmark K."/>
            <person name="Kauserud H."/>
            <person name="Kohler A."/>
            <person name="LaButti K."/>
            <person name="Lapidus A."/>
            <person name="Lavin J.L."/>
            <person name="Lee Y.-H."/>
            <person name="Lindquist E."/>
            <person name="Lilly W."/>
            <person name="Lucas S."/>
            <person name="Morin E."/>
            <person name="Murat C."/>
            <person name="Oguiza J.A."/>
            <person name="Park J."/>
            <person name="Pisabarro A.G."/>
            <person name="Riley R."/>
            <person name="Rosling A."/>
            <person name="Salamov A."/>
            <person name="Schmidt O."/>
            <person name="Schmutz J."/>
            <person name="Skrede I."/>
            <person name="Stenlid J."/>
            <person name="Wiebenga A."/>
            <person name="Xie X."/>
            <person name="Kues U."/>
            <person name="Hibbett D.S."/>
            <person name="Hoffmeister D."/>
            <person name="Hogberg N."/>
            <person name="Martin F."/>
            <person name="Grigoriev I.V."/>
            <person name="Watkinson S.C."/>
        </authorList>
    </citation>
    <scope>NUCLEOTIDE SEQUENCE</scope>
    <source>
        <strain evidence="1">S7.9</strain>
    </source>
</reference>
<sequence>MSTDGSRDFWGYIRRSCYRAVVTIKIEVTVHITSAILLDGISLNVAQALNEGASRLLGPQRKICRMNARKE</sequence>
<dbReference type="EMBL" id="GL945441">
    <property type="protein sequence ID" value="EGO20340.1"/>
    <property type="molecule type" value="Genomic_DNA"/>
</dbReference>
<accession>F8P9L1</accession>
<protein>
    <submittedName>
        <fullName evidence="1">Uncharacterized protein</fullName>
    </submittedName>
</protein>
<gene>
    <name evidence="1" type="ORF">SERLADRAFT_477804</name>
</gene>
<dbReference type="RefSeq" id="XP_007323085.1">
    <property type="nucleotide sequence ID" value="XM_007323023.1"/>
</dbReference>
<name>F8P9L1_SERL9</name>
<dbReference type="Proteomes" id="UP000008064">
    <property type="component" value="Unassembled WGS sequence"/>
</dbReference>
<dbReference type="AlphaFoldDB" id="F8P9L1"/>
<organism>
    <name type="scientific">Serpula lacrymans var. lacrymans (strain S7.9)</name>
    <name type="common">Dry rot fungus</name>
    <dbReference type="NCBI Taxonomy" id="578457"/>
    <lineage>
        <taxon>Eukaryota</taxon>
        <taxon>Fungi</taxon>
        <taxon>Dikarya</taxon>
        <taxon>Basidiomycota</taxon>
        <taxon>Agaricomycotina</taxon>
        <taxon>Agaricomycetes</taxon>
        <taxon>Agaricomycetidae</taxon>
        <taxon>Boletales</taxon>
        <taxon>Coniophorineae</taxon>
        <taxon>Serpulaceae</taxon>
        <taxon>Serpula</taxon>
    </lineage>
</organism>
<dbReference type="HOGENOM" id="CLU_2741591_0_0_1"/>
<proteinExistence type="predicted"/>
<evidence type="ECO:0000313" key="1">
    <source>
        <dbReference type="EMBL" id="EGO20340.1"/>
    </source>
</evidence>
<dbReference type="GeneID" id="18821073"/>
<dbReference type="KEGG" id="sla:SERLADRAFT_477804"/>